<accession>A0ABU3GM42</accession>
<keyword evidence="1" id="KW-1133">Transmembrane helix</keyword>
<feature type="transmembrane region" description="Helical" evidence="1">
    <location>
        <begin position="157"/>
        <end position="179"/>
    </location>
</feature>
<keyword evidence="4" id="KW-1185">Reference proteome</keyword>
<evidence type="ECO:0000313" key="4">
    <source>
        <dbReference type="Proteomes" id="UP001262835"/>
    </source>
</evidence>
<feature type="signal peptide" evidence="2">
    <location>
        <begin position="1"/>
        <end position="28"/>
    </location>
</feature>
<comment type="caution">
    <text evidence="3">The sequence shown here is derived from an EMBL/GenBank/DDBJ whole genome shotgun (WGS) entry which is preliminary data.</text>
</comment>
<dbReference type="RefSeq" id="WP_311870780.1">
    <property type="nucleotide sequence ID" value="NZ_JAUZVT010000003.1"/>
</dbReference>
<dbReference type="Proteomes" id="UP001262835">
    <property type="component" value="Unassembled WGS sequence"/>
</dbReference>
<keyword evidence="1" id="KW-0812">Transmembrane</keyword>
<gene>
    <name evidence="3" type="ORF">Q9S78_13940</name>
</gene>
<reference evidence="3 4" key="1">
    <citation type="submission" date="2023-08" db="EMBL/GenBank/DDBJ databases">
        <title>Microbacterium aquilitoris sp. nov. and Microbacterium gwkjibeachense sp. nov., isolated from beach.</title>
        <authorList>
            <person name="Lee S.D."/>
            <person name="Yang H."/>
            <person name="Kim I."/>
        </authorList>
    </citation>
    <scope>NUCLEOTIDE SEQUENCE [LARGE SCALE GENOMIC DNA]</scope>
    <source>
        <strain evidence="3 4">KSW-18</strain>
    </source>
</reference>
<keyword evidence="1" id="KW-0472">Membrane</keyword>
<sequence>MKNKISKASAALAIAVAAVFAAPAVASAYTPDPVVVSAPGALVPGTPGTVSFTDFAANEGVTFTLRGENASGGSLAFVAFVVDSTSVTKTADAEGNASVEVTLPDNATGSYELTATGQESGTVASTTISVAATGSGAGGEGGGGVLQNTGFDGDALLGLWVGGGVLVLAGASIAVATSVRRARRA</sequence>
<proteinExistence type="predicted"/>
<evidence type="ECO:0000256" key="2">
    <source>
        <dbReference type="SAM" id="SignalP"/>
    </source>
</evidence>
<evidence type="ECO:0000313" key="3">
    <source>
        <dbReference type="EMBL" id="MDT3331768.1"/>
    </source>
</evidence>
<evidence type="ECO:0008006" key="5">
    <source>
        <dbReference type="Google" id="ProtNLM"/>
    </source>
</evidence>
<keyword evidence="2" id="KW-0732">Signal</keyword>
<name>A0ABU3GM42_9MICO</name>
<feature type="chain" id="PRO_5046039763" description="Sortase" evidence="2">
    <location>
        <begin position="29"/>
        <end position="185"/>
    </location>
</feature>
<dbReference type="EMBL" id="JAUZVT010000003">
    <property type="protein sequence ID" value="MDT3331768.1"/>
    <property type="molecule type" value="Genomic_DNA"/>
</dbReference>
<protein>
    <recommendedName>
        <fullName evidence="5">Sortase</fullName>
    </recommendedName>
</protein>
<organism evidence="3 4">
    <name type="scientific">Microbacterium aquilitoris</name>
    <dbReference type="NCBI Taxonomy" id="3067307"/>
    <lineage>
        <taxon>Bacteria</taxon>
        <taxon>Bacillati</taxon>
        <taxon>Actinomycetota</taxon>
        <taxon>Actinomycetes</taxon>
        <taxon>Micrococcales</taxon>
        <taxon>Microbacteriaceae</taxon>
        <taxon>Microbacterium</taxon>
    </lineage>
</organism>
<evidence type="ECO:0000256" key="1">
    <source>
        <dbReference type="SAM" id="Phobius"/>
    </source>
</evidence>